<evidence type="ECO:0000256" key="4">
    <source>
        <dbReference type="SAM" id="MobiDB-lite"/>
    </source>
</evidence>
<dbReference type="PROSITE" id="PS50005">
    <property type="entry name" value="TPR"/>
    <property type="match status" value="3"/>
</dbReference>
<accession>A0ABM9HHR7</accession>
<keyword evidence="6" id="KW-1185">Reference proteome</keyword>
<dbReference type="InterPro" id="IPR013105">
    <property type="entry name" value="TPR_2"/>
</dbReference>
<evidence type="ECO:0000256" key="2">
    <source>
        <dbReference type="ARBA" id="ARBA00022803"/>
    </source>
</evidence>
<feature type="compositionally biased region" description="Basic residues" evidence="4">
    <location>
        <begin position="113"/>
        <end position="122"/>
    </location>
</feature>
<reference evidence="5 6" key="1">
    <citation type="submission" date="2022-09" db="EMBL/GenBank/DDBJ databases">
        <authorList>
            <person name="Kop L."/>
        </authorList>
    </citation>
    <scope>NUCLEOTIDE SEQUENCE [LARGE SCALE GENOMIC DNA]</scope>
    <source>
        <strain evidence="5 6">347</strain>
    </source>
</reference>
<name>A0ABM9HHR7_9BACT</name>
<dbReference type="Pfam" id="PF13414">
    <property type="entry name" value="TPR_11"/>
    <property type="match status" value="1"/>
</dbReference>
<feature type="repeat" description="TPR" evidence="3">
    <location>
        <begin position="288"/>
        <end position="321"/>
    </location>
</feature>
<evidence type="ECO:0000313" key="6">
    <source>
        <dbReference type="Proteomes" id="UP001157733"/>
    </source>
</evidence>
<dbReference type="Gene3D" id="1.25.40.10">
    <property type="entry name" value="Tetratricopeptide repeat domain"/>
    <property type="match status" value="3"/>
</dbReference>
<sequence length="760" mass="86811">MTNGPGRPERWATLRNVLPDLLTAIPEQQDEDVTERIGFVWEILVGEKLAGHTRITRVTEKTLFVQVDGPEWLAPLKALDTRILEGLNRSLRTSCFTRIHYDIRPETQPPSSNKRKPKRMRHTQLPEANPTLPVDVGSLDRIADPALKETLTGLAHKFRFVALALACVVGLSNCATIGDTVPGFDIEIAEGTPDFEDSYAVRHISKLNEQNPGRYRDPRAYYHFMMDLKYEREGDFDMAAHHYAKVVEHEPGKEDFITHLMVLYLRIGKLDEALQLGQRGLRTFPDNVRMHTIVGDILTSRGRHAEALEHYRKVSELDPKSPRAFLMAGTALRFLKEYEASREWFHNVSVIDPANTLGFFYYGRSLLDTGDLPAAEEKLKKSVSLRPSMIEARQALAITLEKQEKYQEAITQYRILKKLDPANTVVADRYDTLNEAWDPVTETLTSGTQPLPELPLAEPDIHRMIGAIFYQQVMYLEAIDEFRLVLAQGEDKEVRFTIARIYEVLGRPDKAVQEIEAYRAQKDEPDTVEVLLKLARLYGLDGSMSQSVDLLGLAVNRDPHNHRLFHALTLAYMSLNRNEEALQTIDRAIALNNSHDAYYFEKGALLERMGKYEEAIANMNKALEINPNHSNAHNFIGYMYASRNIKLDRALYHLEQALSIQPRNGYFLDSLGWIYYKKGEPEKALTHIKKALIYTEPDPVLYDHLGDIYFSLENIEEARKAWKTSLVLTRQRLNNAAGEIPDLDRLESKIRNAEELLHTP</sequence>
<dbReference type="InterPro" id="IPR019734">
    <property type="entry name" value="TPR_rpt"/>
</dbReference>
<dbReference type="PROSITE" id="PS50293">
    <property type="entry name" value="TPR_REGION"/>
    <property type="match status" value="1"/>
</dbReference>
<gene>
    <name evidence="5" type="ORF">NSPWAT_2749</name>
</gene>
<feature type="repeat" description="TPR" evidence="3">
    <location>
        <begin position="254"/>
        <end position="287"/>
    </location>
</feature>
<dbReference type="Pfam" id="PF07719">
    <property type="entry name" value="TPR_2"/>
    <property type="match status" value="1"/>
</dbReference>
<dbReference type="Pfam" id="PF13176">
    <property type="entry name" value="TPR_7"/>
    <property type="match status" value="1"/>
</dbReference>
<dbReference type="PANTHER" id="PTHR12558:SF13">
    <property type="entry name" value="CELL DIVISION CYCLE PROTEIN 27 HOMOLOG"/>
    <property type="match status" value="1"/>
</dbReference>
<dbReference type="SMART" id="SM00028">
    <property type="entry name" value="TPR"/>
    <property type="match status" value="13"/>
</dbReference>
<keyword evidence="1" id="KW-0677">Repeat</keyword>
<evidence type="ECO:0000313" key="5">
    <source>
        <dbReference type="EMBL" id="CAI2719605.1"/>
    </source>
</evidence>
<protein>
    <submittedName>
        <fullName evidence="5">TPR_REGION domain-containing protein</fullName>
    </submittedName>
</protein>
<feature type="region of interest" description="Disordered" evidence="4">
    <location>
        <begin position="102"/>
        <end position="130"/>
    </location>
</feature>
<feature type="repeat" description="TPR" evidence="3">
    <location>
        <begin position="596"/>
        <end position="629"/>
    </location>
</feature>
<evidence type="ECO:0000256" key="3">
    <source>
        <dbReference type="PROSITE-ProRule" id="PRU00339"/>
    </source>
</evidence>
<proteinExistence type="predicted"/>
<evidence type="ECO:0000256" key="1">
    <source>
        <dbReference type="ARBA" id="ARBA00022737"/>
    </source>
</evidence>
<dbReference type="InterPro" id="IPR011990">
    <property type="entry name" value="TPR-like_helical_dom_sf"/>
</dbReference>
<organism evidence="5 6">
    <name type="scientific">Nitrospina watsonii</name>
    <dbReference type="NCBI Taxonomy" id="1323948"/>
    <lineage>
        <taxon>Bacteria</taxon>
        <taxon>Pseudomonadati</taxon>
        <taxon>Nitrospinota/Tectimicrobiota group</taxon>
        <taxon>Nitrospinota</taxon>
        <taxon>Nitrospinia</taxon>
        <taxon>Nitrospinales</taxon>
        <taxon>Nitrospinaceae</taxon>
        <taxon>Nitrospina</taxon>
    </lineage>
</organism>
<dbReference type="EMBL" id="OX336137">
    <property type="protein sequence ID" value="CAI2719605.1"/>
    <property type="molecule type" value="Genomic_DNA"/>
</dbReference>
<dbReference type="Pfam" id="PF14559">
    <property type="entry name" value="TPR_19"/>
    <property type="match status" value="1"/>
</dbReference>
<dbReference type="InterPro" id="IPR007922">
    <property type="entry name" value="DciA-like"/>
</dbReference>
<dbReference type="RefSeq" id="WP_282012425.1">
    <property type="nucleotide sequence ID" value="NZ_OX336137.1"/>
</dbReference>
<dbReference type="Pfam" id="PF13432">
    <property type="entry name" value="TPR_16"/>
    <property type="match status" value="1"/>
</dbReference>
<dbReference type="SUPFAM" id="SSF48452">
    <property type="entry name" value="TPR-like"/>
    <property type="match status" value="2"/>
</dbReference>
<dbReference type="Pfam" id="PF05258">
    <property type="entry name" value="DciA"/>
    <property type="match status" value="1"/>
</dbReference>
<dbReference type="PANTHER" id="PTHR12558">
    <property type="entry name" value="CELL DIVISION CYCLE 16,23,27"/>
    <property type="match status" value="1"/>
</dbReference>
<dbReference type="Proteomes" id="UP001157733">
    <property type="component" value="Chromosome"/>
</dbReference>
<keyword evidence="2 3" id="KW-0802">TPR repeat</keyword>